<evidence type="ECO:0000259" key="2">
    <source>
        <dbReference type="Pfam" id="PF06032"/>
    </source>
</evidence>
<reference evidence="5" key="1">
    <citation type="journal article" date="2019" name="Int. J. Syst. Evol. Microbiol.">
        <title>The Global Catalogue of Microorganisms (GCM) 10K type strain sequencing project: providing services to taxonomists for standard genome sequencing and annotation.</title>
        <authorList>
            <consortium name="The Broad Institute Genomics Platform"/>
            <consortium name="The Broad Institute Genome Sequencing Center for Infectious Disease"/>
            <person name="Wu L."/>
            <person name="Ma J."/>
        </authorList>
    </citation>
    <scope>NUCLEOTIDE SEQUENCE [LARGE SCALE GENOMIC DNA]</scope>
    <source>
        <strain evidence="5">JCM 17657</strain>
    </source>
</reference>
<dbReference type="Gene3D" id="3.40.1610.10">
    <property type="entry name" value="CV3147-like domain"/>
    <property type="match status" value="1"/>
</dbReference>
<dbReference type="InterPro" id="IPR048350">
    <property type="entry name" value="S-Me-THD-like_C"/>
</dbReference>
<feature type="domain" description="S-Me-THD-like C-terminal" evidence="3">
    <location>
        <begin position="182"/>
        <end position="356"/>
    </location>
</feature>
<dbReference type="InterPro" id="IPR027479">
    <property type="entry name" value="S-Me-THD_N_sf"/>
</dbReference>
<evidence type="ECO:0000256" key="1">
    <source>
        <dbReference type="SAM" id="MobiDB-lite"/>
    </source>
</evidence>
<dbReference type="SUPFAM" id="SSF160991">
    <property type="entry name" value="CV3147-like"/>
    <property type="match status" value="1"/>
</dbReference>
<evidence type="ECO:0000313" key="4">
    <source>
        <dbReference type="EMBL" id="GAA5011397.1"/>
    </source>
</evidence>
<feature type="domain" description="S-Me-THD N-terminal" evidence="2">
    <location>
        <begin position="22"/>
        <end position="175"/>
    </location>
</feature>
<evidence type="ECO:0000259" key="3">
    <source>
        <dbReference type="Pfam" id="PF20906"/>
    </source>
</evidence>
<dbReference type="Proteomes" id="UP001500610">
    <property type="component" value="Unassembled WGS sequence"/>
</dbReference>
<feature type="region of interest" description="Disordered" evidence="1">
    <location>
        <begin position="356"/>
        <end position="376"/>
    </location>
</feature>
<feature type="compositionally biased region" description="Gly residues" evidence="1">
    <location>
        <begin position="364"/>
        <end position="376"/>
    </location>
</feature>
<dbReference type="Pfam" id="PF20906">
    <property type="entry name" value="S-Me-THD_C"/>
    <property type="match status" value="1"/>
</dbReference>
<keyword evidence="5" id="KW-1185">Reference proteome</keyword>
<dbReference type="InterPro" id="IPR010318">
    <property type="entry name" value="S-Me-THD_N"/>
</dbReference>
<evidence type="ECO:0000313" key="5">
    <source>
        <dbReference type="Proteomes" id="UP001500610"/>
    </source>
</evidence>
<proteinExistence type="predicted"/>
<dbReference type="Pfam" id="PF06032">
    <property type="entry name" value="S-Me-THD_N"/>
    <property type="match status" value="1"/>
</dbReference>
<gene>
    <name evidence="4" type="ORF">GCM10023257_68400</name>
</gene>
<sequence length="376" mass="37517">MTRTSAEAPAPVSPAPLTAARVPALAAGATLLGSGGGGEVATGALLLSRELAGAPVPLVPAAAQAPDTLVVHAGLVGAPDVLAERLADPDDFAHAVRTAAEVAGVRAGAVGVIEIGGLNAVVAAVAAARLGLPLVDGDLMGRAFPRIDQTVTAVAGVDPAPLVLVGPGGNTVVVRECARRLAERLLRANVLALGGAAALAVHPLPAARLAAIGVRGSVSACLGLGDRLLAAREAGGTPEDLADALEAELLAAGRVEEIVPRQDLTPGWATVTDGRTGAVVRVDLLDEYLAVTVDGVTQAAVPQIIAAVDPRGHRPLRADQLRTGGHLILLRLPPLHTWPSEADPLVGPPAFGLDLTPPPPTGPVPGGGTFSWRGGS</sequence>
<dbReference type="RefSeq" id="WP_226029828.1">
    <property type="nucleotide sequence ID" value="NZ_BAABIV010000035.1"/>
</dbReference>
<dbReference type="EMBL" id="BAABIV010000035">
    <property type="protein sequence ID" value="GAA5011397.1"/>
    <property type="molecule type" value="Genomic_DNA"/>
</dbReference>
<accession>A0ABP9IV63</accession>
<name>A0ABP9IV63_9ACTN</name>
<protein>
    <submittedName>
        <fullName evidence="4">DUF917 domain-containing protein</fullName>
    </submittedName>
</protein>
<organism evidence="4 5">
    <name type="scientific">Streptomyces hyderabadensis</name>
    <dbReference type="NCBI Taxonomy" id="598549"/>
    <lineage>
        <taxon>Bacteria</taxon>
        <taxon>Bacillati</taxon>
        <taxon>Actinomycetota</taxon>
        <taxon>Actinomycetes</taxon>
        <taxon>Kitasatosporales</taxon>
        <taxon>Streptomycetaceae</taxon>
        <taxon>Streptomyces</taxon>
    </lineage>
</organism>
<comment type="caution">
    <text evidence="4">The sequence shown here is derived from an EMBL/GenBank/DDBJ whole genome shotgun (WGS) entry which is preliminary data.</text>
</comment>